<keyword evidence="4" id="KW-1185">Reference proteome</keyword>
<comment type="function">
    <text evidence="2">Catalyzes the condensation of isopentenyl diphosphate (IPP) with allylic pyrophosphates generating different type of terpenoids.</text>
</comment>
<keyword evidence="2" id="KW-0460">Magnesium</keyword>
<feature type="binding site" evidence="2">
    <location>
        <position position="32"/>
    </location>
    <ligand>
        <name>substrate</name>
    </ligand>
</feature>
<evidence type="ECO:0000256" key="2">
    <source>
        <dbReference type="HAMAP-Rule" id="MF_01139"/>
    </source>
</evidence>
<comment type="cofactor">
    <cofactor evidence="2">
        <name>Mg(2+)</name>
        <dbReference type="ChEBI" id="CHEBI:18420"/>
    </cofactor>
    <text evidence="2">Binds 2 magnesium ions per subunit.</text>
</comment>
<dbReference type="NCBIfam" id="NF011405">
    <property type="entry name" value="PRK14830.1"/>
    <property type="match status" value="1"/>
</dbReference>
<keyword evidence="2" id="KW-0479">Metal-binding</keyword>
<feature type="active site" evidence="2">
    <location>
        <position position="15"/>
    </location>
</feature>
<dbReference type="InterPro" id="IPR001441">
    <property type="entry name" value="UPP_synth-like"/>
</dbReference>
<evidence type="ECO:0000256" key="1">
    <source>
        <dbReference type="ARBA" id="ARBA00022679"/>
    </source>
</evidence>
<dbReference type="Pfam" id="PF01255">
    <property type="entry name" value="Prenyltransf"/>
    <property type="match status" value="1"/>
</dbReference>
<comment type="subunit">
    <text evidence="2">Homodimer.</text>
</comment>
<dbReference type="HAMAP" id="MF_01139">
    <property type="entry name" value="ISPT"/>
    <property type="match status" value="1"/>
</dbReference>
<feature type="binding site" evidence="2">
    <location>
        <position position="66"/>
    </location>
    <ligand>
        <name>substrate</name>
    </ligand>
</feature>
<feature type="binding site" evidence="2">
    <location>
        <begin position="16"/>
        <end position="19"/>
    </location>
    <ligand>
        <name>substrate</name>
    </ligand>
</feature>
<dbReference type="CDD" id="cd00475">
    <property type="entry name" value="Cis_IPPS"/>
    <property type="match status" value="1"/>
</dbReference>
<dbReference type="SUPFAM" id="SSF64005">
    <property type="entry name" value="Undecaprenyl diphosphate synthase"/>
    <property type="match status" value="1"/>
</dbReference>
<keyword evidence="1 2" id="KW-0808">Transferase</keyword>
<dbReference type="Proteomes" id="UP000033115">
    <property type="component" value="Chromosome"/>
</dbReference>
<dbReference type="GO" id="GO:0016094">
    <property type="term" value="P:polyprenol biosynthetic process"/>
    <property type="evidence" value="ECO:0007669"/>
    <property type="project" value="TreeGrafter"/>
</dbReference>
<feature type="binding site" evidence="2">
    <location>
        <position position="202"/>
    </location>
    <ligand>
        <name>Mg(2+)</name>
        <dbReference type="ChEBI" id="CHEBI:18420"/>
    </ligand>
</feature>
<accession>A0A0E3JLT5</accession>
<dbReference type="RefSeq" id="WP_179944824.1">
    <property type="nucleotide sequence ID" value="NZ_CP009933.1"/>
</dbReference>
<dbReference type="InterPro" id="IPR018520">
    <property type="entry name" value="UPP_synth-like_CS"/>
</dbReference>
<feature type="active site" description="Proton acceptor" evidence="2">
    <location>
        <position position="63"/>
    </location>
</feature>
<dbReference type="HOGENOM" id="CLU_038505_1_1_9"/>
<evidence type="ECO:0000313" key="3">
    <source>
        <dbReference type="EMBL" id="AKA67204.1"/>
    </source>
</evidence>
<dbReference type="EMBL" id="CP009933">
    <property type="protein sequence ID" value="AKA67204.1"/>
    <property type="molecule type" value="Genomic_DNA"/>
</dbReference>
<reference evidence="3 4" key="1">
    <citation type="journal article" date="2015" name="J. Biotechnol.">
        <title>Complete genome sequence of a malodorant-producing acetogen, Clostridium scatologenes ATCC 25775(T).</title>
        <authorList>
            <person name="Zhu Z."/>
            <person name="Guo T."/>
            <person name="Zheng H."/>
            <person name="Song T."/>
            <person name="Ouyang P."/>
            <person name="Xie J."/>
        </authorList>
    </citation>
    <scope>NUCLEOTIDE SEQUENCE [LARGE SCALE GENOMIC DNA]</scope>
    <source>
        <strain evidence="3 4">ATCC 25775</strain>
    </source>
</reference>
<feature type="binding site" evidence="2">
    <location>
        <position position="64"/>
    </location>
    <ligand>
        <name>substrate</name>
    </ligand>
</feature>
<dbReference type="EC" id="2.5.1.-" evidence="2"/>
<feature type="binding site" evidence="2">
    <location>
        <position position="15"/>
    </location>
    <ligand>
        <name>Mg(2+)</name>
        <dbReference type="ChEBI" id="CHEBI:18420"/>
    </ligand>
</feature>
<dbReference type="Gene3D" id="3.40.1180.10">
    <property type="entry name" value="Decaprenyl diphosphate synthase-like"/>
    <property type="match status" value="1"/>
</dbReference>
<protein>
    <recommendedName>
        <fullName evidence="2">Isoprenyl transferase</fullName>
        <ecNumber evidence="2">2.5.1.-</ecNumber>
    </recommendedName>
</protein>
<gene>
    <name evidence="3" type="ORF">CSCA_0079</name>
</gene>
<dbReference type="NCBIfam" id="TIGR00055">
    <property type="entry name" value="uppS"/>
    <property type="match status" value="1"/>
</dbReference>
<feature type="binding site" evidence="2">
    <location>
        <position position="183"/>
    </location>
    <ligand>
        <name>substrate</name>
    </ligand>
</feature>
<dbReference type="InterPro" id="IPR036424">
    <property type="entry name" value="UPP_synth-like_sf"/>
</dbReference>
<evidence type="ECO:0000313" key="4">
    <source>
        <dbReference type="Proteomes" id="UP000033115"/>
    </source>
</evidence>
<dbReference type="PANTHER" id="PTHR10291">
    <property type="entry name" value="DEHYDRODOLICHYL DIPHOSPHATE SYNTHASE FAMILY MEMBER"/>
    <property type="match status" value="1"/>
</dbReference>
<dbReference type="GO" id="GO:0045547">
    <property type="term" value="F:ditrans,polycis-polyprenyl diphosphate synthase [(2E,6E)-farnesyl diphosphate specific] activity"/>
    <property type="evidence" value="ECO:0007669"/>
    <property type="project" value="TreeGrafter"/>
</dbReference>
<feature type="binding site" evidence="2">
    <location>
        <position position="20"/>
    </location>
    <ligand>
        <name>substrate</name>
    </ligand>
</feature>
<dbReference type="GO" id="GO:0000287">
    <property type="term" value="F:magnesium ion binding"/>
    <property type="evidence" value="ECO:0007669"/>
    <property type="project" value="UniProtKB-UniRule"/>
</dbReference>
<feature type="binding site" evidence="2">
    <location>
        <begin position="60"/>
        <end position="62"/>
    </location>
    <ligand>
        <name>substrate</name>
    </ligand>
</feature>
<sequence>MNNIKIPKHIAIMMDGNGRWAKRRFMPRTFGHRQGGKTLENICKDTYDLGVEYLTIYAFSTENWRRPKDEVEGLMKLLKEYFNKSIETSIKNNMRVKVIGNIKKLDNEFQSSIINLEKATANCTGLKFQLALNYGGKDEIIRTTQKIVLECLNNKLDASSINEDLFASHMDTIDIPEPDLFIRTGGEKRLSNFLLWEMAYTELYFTDVLWPDFKKDDLKKAIYDFSKRDRRYGNVIE</sequence>
<feature type="binding site" evidence="2">
    <location>
        <begin position="189"/>
        <end position="191"/>
    </location>
    <ligand>
        <name>substrate</name>
    </ligand>
</feature>
<dbReference type="FunFam" id="3.40.1180.10:FF:000001">
    <property type="entry name" value="(2E,6E)-farnesyl-diphosphate-specific ditrans,polycis-undecaprenyl-diphosphate synthase"/>
    <property type="match status" value="1"/>
</dbReference>
<dbReference type="PANTHER" id="PTHR10291:SF0">
    <property type="entry name" value="DEHYDRODOLICHYL DIPHOSPHATE SYNTHASE 2"/>
    <property type="match status" value="1"/>
</dbReference>
<name>A0A0E3JLT5_CLOSL</name>
<comment type="similarity">
    <text evidence="2">Belongs to the UPP synthase family.</text>
</comment>
<dbReference type="KEGG" id="csq:CSCA_0079"/>
<proteinExistence type="inferred from homology"/>
<dbReference type="AlphaFoldDB" id="A0A0E3JLT5"/>
<dbReference type="STRING" id="1548.CSCA_0079"/>
<organism evidence="3 4">
    <name type="scientific">Clostridium scatologenes</name>
    <dbReference type="NCBI Taxonomy" id="1548"/>
    <lineage>
        <taxon>Bacteria</taxon>
        <taxon>Bacillati</taxon>
        <taxon>Bacillota</taxon>
        <taxon>Clostridia</taxon>
        <taxon>Eubacteriales</taxon>
        <taxon>Clostridiaceae</taxon>
        <taxon>Clostridium</taxon>
    </lineage>
</organism>
<dbReference type="PROSITE" id="PS01066">
    <property type="entry name" value="UPP_SYNTHASE"/>
    <property type="match status" value="1"/>
</dbReference>
<feature type="binding site" evidence="2">
    <location>
        <position position="28"/>
    </location>
    <ligand>
        <name>substrate</name>
    </ligand>
</feature>